<reference evidence="1" key="1">
    <citation type="submission" date="2010-04" db="EMBL/GenBank/DDBJ databases">
        <authorList>
            <person name="Carlson J."/>
            <person name="Booth B."/>
            <person name="Frise E."/>
            <person name="Sandler J."/>
            <person name="Wan K."/>
            <person name="Yu C."/>
            <person name="Celniker S."/>
        </authorList>
    </citation>
    <scope>NUCLEOTIDE SEQUENCE</scope>
</reference>
<proteinExistence type="evidence at transcript level"/>
<protein>
    <submittedName>
        <fullName evidence="1">MIP20238p</fullName>
    </submittedName>
</protein>
<accession>D5A7P8</accession>
<organism evidence="1">
    <name type="scientific">Drosophila melanogaster</name>
    <name type="common">Fruit fly</name>
    <dbReference type="NCBI Taxonomy" id="7227"/>
    <lineage>
        <taxon>Eukaryota</taxon>
        <taxon>Metazoa</taxon>
        <taxon>Ecdysozoa</taxon>
        <taxon>Arthropoda</taxon>
        <taxon>Hexapoda</taxon>
        <taxon>Insecta</taxon>
        <taxon>Pterygota</taxon>
        <taxon>Neoptera</taxon>
        <taxon>Endopterygota</taxon>
        <taxon>Diptera</taxon>
        <taxon>Brachycera</taxon>
        <taxon>Muscomorpha</taxon>
        <taxon>Ephydroidea</taxon>
        <taxon>Drosophilidae</taxon>
        <taxon>Drosophila</taxon>
        <taxon>Sophophora</taxon>
    </lineage>
</organism>
<dbReference type="EMBL" id="BT122175">
    <property type="protein sequence ID" value="ADE58545.1"/>
    <property type="molecule type" value="mRNA"/>
</dbReference>
<dbReference type="AlphaFoldDB" id="D5A7P8"/>
<sequence>MQPRQLLSPLFGSGLLTDRARSAQLDSFRRWLVPLTVKIGFGENSSKCERFLHPSSLVGSKLEYKDIINFDC</sequence>
<name>D5A7P8_DROME</name>
<gene>
    <name evidence="1" type="primary">CG10186-RE</name>
</gene>
<evidence type="ECO:0000313" key="1">
    <source>
        <dbReference type="EMBL" id="ADE58545.1"/>
    </source>
</evidence>